<evidence type="ECO:0000313" key="2">
    <source>
        <dbReference type="Proteomes" id="UP000486534"/>
    </source>
</evidence>
<name>A0A7X1PLY3_9PSED</name>
<dbReference type="RefSeq" id="WP_152898038.1">
    <property type="nucleotide sequence ID" value="NZ_WHUV01000002.1"/>
</dbReference>
<protein>
    <submittedName>
        <fullName evidence="1">Uncharacterized protein</fullName>
    </submittedName>
</protein>
<evidence type="ECO:0000313" key="1">
    <source>
        <dbReference type="EMBL" id="MQA54624.1"/>
    </source>
</evidence>
<comment type="caution">
    <text evidence="1">The sequence shown here is derived from an EMBL/GenBank/DDBJ whole genome shotgun (WGS) entry which is preliminary data.</text>
</comment>
<gene>
    <name evidence="1" type="ORF">GDH07_15005</name>
</gene>
<sequence>MSEQPSFFTFHLFAARFASHAEAELFAFEQWEAEPGPEASDAQYQAWEDSNPSWRLAQELGLHLDSDFIELLPRGEYPRYLESLISSEAERQRLHSQIAGDHSHFILVASAALDDQQPALQGTTTLDYLGLFNPILP</sequence>
<accession>A0A7X1PLY3</accession>
<organism evidence="1 2">
    <name type="scientific">Pseudomonas piscis</name>
    <dbReference type="NCBI Taxonomy" id="2614538"/>
    <lineage>
        <taxon>Bacteria</taxon>
        <taxon>Pseudomonadati</taxon>
        <taxon>Pseudomonadota</taxon>
        <taxon>Gammaproteobacteria</taxon>
        <taxon>Pseudomonadales</taxon>
        <taxon>Pseudomonadaceae</taxon>
        <taxon>Pseudomonas</taxon>
    </lineage>
</organism>
<proteinExistence type="predicted"/>
<dbReference type="Proteomes" id="UP000486534">
    <property type="component" value="Unassembled WGS sequence"/>
</dbReference>
<reference evidence="1 2" key="1">
    <citation type="submission" date="2019-10" db="EMBL/GenBank/DDBJ databases">
        <title>Pseudomonas dajingensis sp. nov., isolated from the profound head ulcers of farmed Murray cod (Maccullochella peelii peelii).</title>
        <authorList>
            <person name="Liu Y."/>
        </authorList>
    </citation>
    <scope>NUCLEOTIDE SEQUENCE [LARGE SCALE GENOMIC DNA]</scope>
    <source>
        <strain evidence="1 2">MC042</strain>
    </source>
</reference>
<dbReference type="AlphaFoldDB" id="A0A7X1PLY3"/>
<dbReference type="EMBL" id="WHUV01000002">
    <property type="protein sequence ID" value="MQA54624.1"/>
    <property type="molecule type" value="Genomic_DNA"/>
</dbReference>